<evidence type="ECO:0000313" key="1">
    <source>
        <dbReference type="EMBL" id="KAJ7320645.1"/>
    </source>
</evidence>
<dbReference type="AlphaFoldDB" id="A0A9Q1AZH9"/>
<dbReference type="Proteomes" id="UP001142489">
    <property type="component" value="Unassembled WGS sequence"/>
</dbReference>
<sequence>ETRQNKDRLNELKCKWVDVYEKSFGTSKSGEVAILISKRTEFGISKLDKDNQ</sequence>
<evidence type="ECO:0000313" key="2">
    <source>
        <dbReference type="Proteomes" id="UP001142489"/>
    </source>
</evidence>
<keyword evidence="2" id="KW-1185">Reference proteome</keyword>
<proteinExistence type="predicted"/>
<dbReference type="EMBL" id="JAPFRF010000010">
    <property type="protein sequence ID" value="KAJ7320645.1"/>
    <property type="molecule type" value="Genomic_DNA"/>
</dbReference>
<gene>
    <name evidence="1" type="ORF">JRQ81_020156</name>
</gene>
<accession>A0A9Q1AZH9</accession>
<protein>
    <submittedName>
        <fullName evidence="1">Uncharacterized protein</fullName>
    </submittedName>
</protein>
<feature type="non-terminal residue" evidence="1">
    <location>
        <position position="52"/>
    </location>
</feature>
<reference evidence="1" key="1">
    <citation type="journal article" date="2023" name="DNA Res.">
        <title>Chromosome-level genome assembly of Phrynocephalus forsythii using third-generation DNA sequencing and Hi-C analysis.</title>
        <authorList>
            <person name="Qi Y."/>
            <person name="Zhao W."/>
            <person name="Zhao Y."/>
            <person name="Niu C."/>
            <person name="Cao S."/>
            <person name="Zhang Y."/>
        </authorList>
    </citation>
    <scope>NUCLEOTIDE SEQUENCE</scope>
    <source>
        <tissue evidence="1">Muscle</tissue>
    </source>
</reference>
<comment type="caution">
    <text evidence="1">The sequence shown here is derived from an EMBL/GenBank/DDBJ whole genome shotgun (WGS) entry which is preliminary data.</text>
</comment>
<name>A0A9Q1AZH9_9SAUR</name>
<organism evidence="1 2">
    <name type="scientific">Phrynocephalus forsythii</name>
    <dbReference type="NCBI Taxonomy" id="171643"/>
    <lineage>
        <taxon>Eukaryota</taxon>
        <taxon>Metazoa</taxon>
        <taxon>Chordata</taxon>
        <taxon>Craniata</taxon>
        <taxon>Vertebrata</taxon>
        <taxon>Euteleostomi</taxon>
        <taxon>Lepidosauria</taxon>
        <taxon>Squamata</taxon>
        <taxon>Bifurcata</taxon>
        <taxon>Unidentata</taxon>
        <taxon>Episquamata</taxon>
        <taxon>Toxicofera</taxon>
        <taxon>Iguania</taxon>
        <taxon>Acrodonta</taxon>
        <taxon>Agamidae</taxon>
        <taxon>Agaminae</taxon>
        <taxon>Phrynocephalus</taxon>
    </lineage>
</organism>
<feature type="non-terminal residue" evidence="1">
    <location>
        <position position="1"/>
    </location>
</feature>